<reference evidence="1" key="1">
    <citation type="submission" date="2020-12" db="EMBL/GenBank/DDBJ databases">
        <title>Generalized mutagenesis with transposon Tn5. A laboratory procedure for the identification of genes responsible for a bacterial phenotype and its regulation, illustrated with phenazine production in Pseudomonas chlororaphis.</title>
        <authorList>
            <person name="Muzio F."/>
            <person name="Sobrero P."/>
            <person name="Agaras B."/>
            <person name="Valverde C."/>
        </authorList>
    </citation>
    <scope>NUCLEOTIDE SEQUENCE</scope>
    <source>
        <strain evidence="1">SMMP3</strain>
    </source>
</reference>
<organism evidence="1 2">
    <name type="scientific">Pseudomonas chlororaphis subsp. aurantiaca</name>
    <dbReference type="NCBI Taxonomy" id="86192"/>
    <lineage>
        <taxon>Bacteria</taxon>
        <taxon>Pseudomonadati</taxon>
        <taxon>Pseudomonadota</taxon>
        <taxon>Gammaproteobacteria</taxon>
        <taxon>Pseudomonadales</taxon>
        <taxon>Pseudomonadaceae</taxon>
        <taxon>Pseudomonas</taxon>
    </lineage>
</organism>
<dbReference type="AlphaFoldDB" id="A0AAJ0ZLT5"/>
<sequence length="174" mass="19361">MKNLFTLLFVMLCASCAKNHGKTPANLEFVSTSRIENFTAYTIHFNSDVDLLDLYGKGRGRGQISTKLLCALGADQDFTVGHFMEPSASGLIEDDTLHSSREKFSYLTSALLSDTFEPTQPKRTIHELNQLLANKQNIPCKAVITAFGYKAYYSNTLQLPVADLLHEINKPKTP</sequence>
<dbReference type="RefSeq" id="WP_039968197.1">
    <property type="nucleotide sequence ID" value="NZ_CP027715.1"/>
</dbReference>
<evidence type="ECO:0000313" key="1">
    <source>
        <dbReference type="EMBL" id="MBU4634284.1"/>
    </source>
</evidence>
<protein>
    <submittedName>
        <fullName evidence="1">Uncharacterized protein</fullName>
    </submittedName>
</protein>
<dbReference type="Proteomes" id="UP000787568">
    <property type="component" value="Unassembled WGS sequence"/>
</dbReference>
<name>A0AAJ0ZLT5_9PSED</name>
<dbReference type="EMBL" id="JAEEFW010000005">
    <property type="protein sequence ID" value="MBU4634284.1"/>
    <property type="molecule type" value="Genomic_DNA"/>
</dbReference>
<accession>A0AAJ0ZLT5</accession>
<comment type="caution">
    <text evidence="1">The sequence shown here is derived from an EMBL/GenBank/DDBJ whole genome shotgun (WGS) entry which is preliminary data.</text>
</comment>
<proteinExistence type="predicted"/>
<gene>
    <name evidence="1" type="ORF">I8747_15905</name>
</gene>
<evidence type="ECO:0000313" key="2">
    <source>
        <dbReference type="Proteomes" id="UP000787568"/>
    </source>
</evidence>